<evidence type="ECO:0000313" key="2">
    <source>
        <dbReference type="EMBL" id="KAF7724170.1"/>
    </source>
</evidence>
<keyword evidence="3" id="KW-1185">Reference proteome</keyword>
<feature type="compositionally biased region" description="Basic and acidic residues" evidence="1">
    <location>
        <begin position="246"/>
        <end position="257"/>
    </location>
</feature>
<feature type="compositionally biased region" description="Basic and acidic residues" evidence="1">
    <location>
        <begin position="167"/>
        <end position="178"/>
    </location>
</feature>
<dbReference type="OrthoDB" id="10534173at2759"/>
<feature type="region of interest" description="Disordered" evidence="1">
    <location>
        <begin position="233"/>
        <end position="257"/>
    </location>
</feature>
<gene>
    <name evidence="2" type="ORF">EC973_001242</name>
</gene>
<feature type="compositionally biased region" description="Polar residues" evidence="1">
    <location>
        <begin position="115"/>
        <end position="133"/>
    </location>
</feature>
<evidence type="ECO:0000313" key="3">
    <source>
        <dbReference type="Proteomes" id="UP000605846"/>
    </source>
</evidence>
<feature type="region of interest" description="Disordered" evidence="1">
    <location>
        <begin position="114"/>
        <end position="179"/>
    </location>
</feature>
<dbReference type="EMBL" id="JABAYA010000127">
    <property type="protein sequence ID" value="KAF7724170.1"/>
    <property type="molecule type" value="Genomic_DNA"/>
</dbReference>
<feature type="compositionally biased region" description="Polar residues" evidence="1">
    <location>
        <begin position="7"/>
        <end position="17"/>
    </location>
</feature>
<sequence length="257" mass="29025">MRLFHSKTPTDSSTTIAATPKEVPTTPSKRTHCPSMSSNDTAVAADQKKSRKMPRLLPCRQPSDGQLTKLPTQPEAMATTAAAQSIDMMMELDLDHWQDSLLRALDRAAEIKPSANVSASATIPSSQPQSYQRHLSRIPRSKRRNEWKKEKEEDDDDKTLSNPIVFTKEKTAKPRKESSLLSAQLKREEGTMSTKAKLEAAAARRKLIKDNHMRERADAAWLETMRMKTGQGWTIRDIPQSEDQDKESNSDRDVLIW</sequence>
<evidence type="ECO:0000256" key="1">
    <source>
        <dbReference type="SAM" id="MobiDB-lite"/>
    </source>
</evidence>
<comment type="caution">
    <text evidence="2">The sequence shown here is derived from an EMBL/GenBank/DDBJ whole genome shotgun (WGS) entry which is preliminary data.</text>
</comment>
<dbReference type="Proteomes" id="UP000605846">
    <property type="component" value="Unassembled WGS sequence"/>
</dbReference>
<proteinExistence type="predicted"/>
<name>A0A8H7EMH5_9FUNG</name>
<feature type="region of interest" description="Disordered" evidence="1">
    <location>
        <begin position="1"/>
        <end position="70"/>
    </location>
</feature>
<organism evidence="2 3">
    <name type="scientific">Apophysomyces ossiformis</name>
    <dbReference type="NCBI Taxonomy" id="679940"/>
    <lineage>
        <taxon>Eukaryota</taxon>
        <taxon>Fungi</taxon>
        <taxon>Fungi incertae sedis</taxon>
        <taxon>Mucoromycota</taxon>
        <taxon>Mucoromycotina</taxon>
        <taxon>Mucoromycetes</taxon>
        <taxon>Mucorales</taxon>
        <taxon>Mucorineae</taxon>
        <taxon>Mucoraceae</taxon>
        <taxon>Apophysomyces</taxon>
    </lineage>
</organism>
<feature type="compositionally biased region" description="Basic residues" evidence="1">
    <location>
        <begin position="134"/>
        <end position="146"/>
    </location>
</feature>
<dbReference type="AlphaFoldDB" id="A0A8H7EMH5"/>
<accession>A0A8H7EMH5</accession>
<reference evidence="2" key="1">
    <citation type="submission" date="2020-01" db="EMBL/GenBank/DDBJ databases">
        <title>Genome Sequencing of Three Apophysomyces-Like Fungal Strains Confirms a Novel Fungal Genus in the Mucoromycota with divergent Burkholderia-like Endosymbiotic Bacteria.</title>
        <authorList>
            <person name="Stajich J.E."/>
            <person name="Macias A.M."/>
            <person name="Carter-House D."/>
            <person name="Lovett B."/>
            <person name="Kasson L.R."/>
            <person name="Berry K."/>
            <person name="Grigoriev I."/>
            <person name="Chang Y."/>
            <person name="Spatafora J."/>
            <person name="Kasson M.T."/>
        </authorList>
    </citation>
    <scope>NUCLEOTIDE SEQUENCE</scope>
    <source>
        <strain evidence="2">NRRL A-21654</strain>
    </source>
</reference>
<protein>
    <submittedName>
        <fullName evidence="2">Uncharacterized protein</fullName>
    </submittedName>
</protein>